<dbReference type="PANTHER" id="PTHR30290">
    <property type="entry name" value="PERIPLASMIC BINDING COMPONENT OF ABC TRANSPORTER"/>
    <property type="match status" value="1"/>
</dbReference>
<keyword evidence="3" id="KW-0813">Transport</keyword>
<name>A0A4P2VI91_FLUSA</name>
<evidence type="ECO:0000256" key="4">
    <source>
        <dbReference type="ARBA" id="ARBA00022729"/>
    </source>
</evidence>
<reference evidence="7 8" key="1">
    <citation type="submission" date="2018-12" db="EMBL/GenBank/DDBJ databases">
        <title>Rubrispira sanarue gen. nov., sp., nov., a member of the order Silvanigrellales, isolated from a brackish lake in Hamamatsu Japan.</title>
        <authorList>
            <person name="Maejima Y."/>
            <person name="Iino T."/>
            <person name="Muraguchi Y."/>
            <person name="Fukuda K."/>
            <person name="Nojiri H."/>
            <person name="Ohkuma M."/>
            <person name="Moriuchi R."/>
            <person name="Dohra H."/>
            <person name="Kimbara K."/>
            <person name="Shintani M."/>
        </authorList>
    </citation>
    <scope>NUCLEOTIDE SEQUENCE [LARGE SCALE GENOMIC DNA]</scope>
    <source>
        <strain evidence="7 8">RF1110005</strain>
    </source>
</reference>
<dbReference type="PANTHER" id="PTHR30290:SF10">
    <property type="entry name" value="PERIPLASMIC OLIGOPEPTIDE-BINDING PROTEIN-RELATED"/>
    <property type="match status" value="1"/>
</dbReference>
<protein>
    <submittedName>
        <fullName evidence="7">Peptide ABC transporter substrate-binding protein</fullName>
    </submittedName>
</protein>
<dbReference type="PIRSF" id="PIRSF002741">
    <property type="entry name" value="MppA"/>
    <property type="match status" value="1"/>
</dbReference>
<dbReference type="PROSITE" id="PS01040">
    <property type="entry name" value="SBP_BACTERIAL_5"/>
    <property type="match status" value="1"/>
</dbReference>
<dbReference type="GO" id="GO:1904680">
    <property type="term" value="F:peptide transmembrane transporter activity"/>
    <property type="evidence" value="ECO:0007669"/>
    <property type="project" value="TreeGrafter"/>
</dbReference>
<dbReference type="Pfam" id="PF00496">
    <property type="entry name" value="SBP_bac_5"/>
    <property type="match status" value="1"/>
</dbReference>
<sequence>MSLKLFGYSLISLVFSLNAMAAIPKDPLAAKVQELNIGNLDDPKTLDPQKCNETGCGAIILQLFEGLVRENSDGNVLPAAAENWVISADGKTYNLRLRKNLKWSDGTKLTAEDFVYSLKRLVDPKVASEYSTLLENVVNGKDIIDGKKPTDSLGVRAIDERNLEIKLSAATPHFLKNLTISSTFPVQRNNVEKHGESEDSFTAEGILVSNGPFKLTGRKVGDKVTAERNENYWNVESVYISKVNFHSVSDTLTEYRMFETGQLDATDRVPVDLYKQIKKKYVKEFKESPYLGSYFYVFNTQIPPFNNKKLRQALSIVIDRNVIVHKVLGGRGEKPLYDFVPIGMSDYTHAKPYWQDWLREKQLAEAKKLYKEAGFSEQKPLTLHILYNTLESHRKIATAIASMWKKELGVNAIPQNEEWKTMLDKRKNGDFEIMRLGYVADINDVSNFFIQLRSTDPANDSHFKNKDYDSVVNKALIESDSARRQKLFEEGGKILAEDQPIMPIYSSISLYLVHPYVVEFKKNVLNHYYLSGVYLRENPKNIN</sequence>
<dbReference type="Gene3D" id="3.10.105.10">
    <property type="entry name" value="Dipeptide-binding Protein, Domain 3"/>
    <property type="match status" value="1"/>
</dbReference>
<dbReference type="Gene3D" id="3.40.190.10">
    <property type="entry name" value="Periplasmic binding protein-like II"/>
    <property type="match status" value="1"/>
</dbReference>
<dbReference type="InterPro" id="IPR000914">
    <property type="entry name" value="SBP_5_dom"/>
</dbReference>
<dbReference type="CDD" id="cd08504">
    <property type="entry name" value="PBP2_OppA"/>
    <property type="match status" value="1"/>
</dbReference>
<dbReference type="FunFam" id="3.90.76.10:FF:000001">
    <property type="entry name" value="Oligopeptide ABC transporter substrate-binding protein"/>
    <property type="match status" value="1"/>
</dbReference>
<dbReference type="GO" id="GO:0015833">
    <property type="term" value="P:peptide transport"/>
    <property type="evidence" value="ECO:0007669"/>
    <property type="project" value="TreeGrafter"/>
</dbReference>
<evidence type="ECO:0000313" key="8">
    <source>
        <dbReference type="Proteomes" id="UP000291236"/>
    </source>
</evidence>
<dbReference type="AlphaFoldDB" id="A0A4P2VI91"/>
<evidence type="ECO:0000256" key="1">
    <source>
        <dbReference type="ARBA" id="ARBA00004196"/>
    </source>
</evidence>
<evidence type="ECO:0000313" key="7">
    <source>
        <dbReference type="EMBL" id="BBH52803.1"/>
    </source>
</evidence>
<evidence type="ECO:0000256" key="3">
    <source>
        <dbReference type="ARBA" id="ARBA00022448"/>
    </source>
</evidence>
<dbReference type="GO" id="GO:0043190">
    <property type="term" value="C:ATP-binding cassette (ABC) transporter complex"/>
    <property type="evidence" value="ECO:0007669"/>
    <property type="project" value="InterPro"/>
</dbReference>
<dbReference type="Proteomes" id="UP000291236">
    <property type="component" value="Chromosome"/>
</dbReference>
<gene>
    <name evidence="7" type="ORF">JCM31447_12460</name>
</gene>
<dbReference type="Gene3D" id="3.90.76.10">
    <property type="entry name" value="Dipeptide-binding Protein, Domain 1"/>
    <property type="match status" value="1"/>
</dbReference>
<organism evidence="7 8">
    <name type="scientific">Fluviispira sanaruensis</name>
    <dbReference type="NCBI Taxonomy" id="2493639"/>
    <lineage>
        <taxon>Bacteria</taxon>
        <taxon>Pseudomonadati</taxon>
        <taxon>Bdellovibrionota</taxon>
        <taxon>Oligoflexia</taxon>
        <taxon>Silvanigrellales</taxon>
        <taxon>Silvanigrellaceae</taxon>
        <taxon>Fluviispira</taxon>
    </lineage>
</organism>
<dbReference type="RefSeq" id="WP_130607591.1">
    <property type="nucleotide sequence ID" value="NZ_AP019368.1"/>
</dbReference>
<feature type="domain" description="Solute-binding protein family 5" evidence="6">
    <location>
        <begin position="76"/>
        <end position="459"/>
    </location>
</feature>
<keyword evidence="8" id="KW-1185">Reference proteome</keyword>
<dbReference type="OrthoDB" id="9801912at2"/>
<comment type="similarity">
    <text evidence="2">Belongs to the bacterial solute-binding protein 5 family.</text>
</comment>
<dbReference type="EMBL" id="AP019368">
    <property type="protein sequence ID" value="BBH52803.1"/>
    <property type="molecule type" value="Genomic_DNA"/>
</dbReference>
<feature type="chain" id="PRO_5020337819" evidence="5">
    <location>
        <begin position="22"/>
        <end position="543"/>
    </location>
</feature>
<comment type="subcellular location">
    <subcellularLocation>
        <location evidence="1">Cell envelope</location>
    </subcellularLocation>
</comment>
<feature type="signal peptide" evidence="5">
    <location>
        <begin position="1"/>
        <end position="21"/>
    </location>
</feature>
<evidence type="ECO:0000256" key="5">
    <source>
        <dbReference type="SAM" id="SignalP"/>
    </source>
</evidence>
<dbReference type="InterPro" id="IPR023765">
    <property type="entry name" value="SBP_5_CS"/>
</dbReference>
<keyword evidence="4 5" id="KW-0732">Signal</keyword>
<dbReference type="GO" id="GO:0030288">
    <property type="term" value="C:outer membrane-bounded periplasmic space"/>
    <property type="evidence" value="ECO:0007669"/>
    <property type="project" value="TreeGrafter"/>
</dbReference>
<dbReference type="InterPro" id="IPR039424">
    <property type="entry name" value="SBP_5"/>
</dbReference>
<dbReference type="KEGG" id="sbf:JCM31447_12460"/>
<proteinExistence type="inferred from homology"/>
<evidence type="ECO:0000256" key="2">
    <source>
        <dbReference type="ARBA" id="ARBA00005695"/>
    </source>
</evidence>
<dbReference type="InterPro" id="IPR030678">
    <property type="entry name" value="Peptide/Ni-bd"/>
</dbReference>
<dbReference type="SUPFAM" id="SSF53850">
    <property type="entry name" value="Periplasmic binding protein-like II"/>
    <property type="match status" value="1"/>
</dbReference>
<evidence type="ECO:0000259" key="6">
    <source>
        <dbReference type="Pfam" id="PF00496"/>
    </source>
</evidence>
<accession>A0A4P2VI91</accession>